<dbReference type="GO" id="GO:0043565">
    <property type="term" value="F:sequence-specific DNA binding"/>
    <property type="evidence" value="ECO:0007669"/>
    <property type="project" value="TreeGrafter"/>
</dbReference>
<keyword evidence="2" id="KW-0805">Transcription regulation</keyword>
<dbReference type="AlphaFoldDB" id="A9BZI8"/>
<protein>
    <submittedName>
        <fullName evidence="6">Transcriptional regulator, LysR family</fullName>
    </submittedName>
</protein>
<dbReference type="STRING" id="398578.Daci_2950"/>
<dbReference type="Pfam" id="PF03466">
    <property type="entry name" value="LysR_substrate"/>
    <property type="match status" value="1"/>
</dbReference>
<keyword evidence="4" id="KW-0804">Transcription</keyword>
<dbReference type="GO" id="GO:0003700">
    <property type="term" value="F:DNA-binding transcription factor activity"/>
    <property type="evidence" value="ECO:0007669"/>
    <property type="project" value="InterPro"/>
</dbReference>
<feature type="domain" description="HTH lysR-type" evidence="5">
    <location>
        <begin position="31"/>
        <end position="88"/>
    </location>
</feature>
<name>A9BZI8_DELAS</name>
<proteinExistence type="inferred from homology"/>
<keyword evidence="7" id="KW-1185">Reference proteome</keyword>
<keyword evidence="3" id="KW-0238">DNA-binding</keyword>
<sequence length="336" mass="36979">MQQPTVVAASAESIYAWRMTIADLSLPSGADRIELLQTFVRIVESGSLSAAAQQMSTTQPTVSRRLQTLERALGLRLLRRSTHAMALTDDGERCLAHARELLDTWRALESDLRGAQDTPRGLLRVVAPHAFGQDQLMAPLLQFLGRHPAVKVEWLLHDRQPDFIAEGIDCAVQVGAVVDPSVVALRVAEVPRIAVAAPALLGQGSVPQHPRELQGLPWIALRTFYQRELELHRVGDERVCKSWRLQFEPRLSTDSLYALRNAALGGLGAALASAWIVRDDLEAGRLVHLAPDWQAAPLPVHLVYPPARHQPARLRAFIAAMREVMPGLTGMRAPLP</sequence>
<evidence type="ECO:0000256" key="4">
    <source>
        <dbReference type="ARBA" id="ARBA00023163"/>
    </source>
</evidence>
<dbReference type="FunFam" id="1.10.10.10:FF:000001">
    <property type="entry name" value="LysR family transcriptional regulator"/>
    <property type="match status" value="1"/>
</dbReference>
<evidence type="ECO:0000313" key="6">
    <source>
        <dbReference type="EMBL" id="ABX35588.1"/>
    </source>
</evidence>
<organism evidence="6 7">
    <name type="scientific">Delftia acidovorans (strain DSM 14801 / SPH-1)</name>
    <dbReference type="NCBI Taxonomy" id="398578"/>
    <lineage>
        <taxon>Bacteria</taxon>
        <taxon>Pseudomonadati</taxon>
        <taxon>Pseudomonadota</taxon>
        <taxon>Betaproteobacteria</taxon>
        <taxon>Burkholderiales</taxon>
        <taxon>Comamonadaceae</taxon>
        <taxon>Delftia</taxon>
    </lineage>
</organism>
<dbReference type="InterPro" id="IPR036388">
    <property type="entry name" value="WH-like_DNA-bd_sf"/>
</dbReference>
<reference evidence="7" key="2">
    <citation type="submission" date="2007-11" db="EMBL/GenBank/DDBJ databases">
        <title>Complete sequence of Delftia acidovorans DSM 14801 / SPH-1.</title>
        <authorList>
            <person name="Copeland A."/>
            <person name="Lucas S."/>
            <person name="Lapidus A."/>
            <person name="Barry K."/>
            <person name="Glavina del Rio T."/>
            <person name="Dalin E."/>
            <person name="Tice H."/>
            <person name="Pitluck S."/>
            <person name="Lowry S."/>
            <person name="Clum A."/>
            <person name="Schmutz J."/>
            <person name="Larimer F."/>
            <person name="Land M."/>
            <person name="Hauser L."/>
            <person name="Kyrpides N."/>
            <person name="Kim E."/>
            <person name="Schleheck D."/>
            <person name="Richardson P."/>
        </authorList>
    </citation>
    <scope>NUCLEOTIDE SEQUENCE [LARGE SCALE GENOMIC DNA]</scope>
    <source>
        <strain evidence="7">DSM 14801 / SPH-1</strain>
    </source>
</reference>
<reference evidence="6 7" key="1">
    <citation type="journal article" date="2004" name="Appl. Environ. Microbiol.">
        <title>Mineralization of individual congeners of linear alkylbenzenesulfonate by defined pairs of heterotrophic bacteria.</title>
        <authorList>
            <person name="Schleheck D."/>
            <person name="Knepper T.P."/>
            <person name="Fischer K."/>
            <person name="Cook A.M."/>
        </authorList>
    </citation>
    <scope>NUCLEOTIDE SEQUENCE [LARGE SCALE GENOMIC DNA]</scope>
    <source>
        <strain evidence="7">DSM 14801 / SPH-1</strain>
    </source>
</reference>
<evidence type="ECO:0000313" key="7">
    <source>
        <dbReference type="Proteomes" id="UP000000784"/>
    </source>
</evidence>
<evidence type="ECO:0000256" key="2">
    <source>
        <dbReference type="ARBA" id="ARBA00023015"/>
    </source>
</evidence>
<dbReference type="GO" id="GO:0006351">
    <property type="term" value="P:DNA-templated transcription"/>
    <property type="evidence" value="ECO:0007669"/>
    <property type="project" value="TreeGrafter"/>
</dbReference>
<dbReference type="HOGENOM" id="CLU_039613_16_2_4"/>
<dbReference type="InterPro" id="IPR005119">
    <property type="entry name" value="LysR_subst-bd"/>
</dbReference>
<dbReference type="PROSITE" id="PS50931">
    <property type="entry name" value="HTH_LYSR"/>
    <property type="match status" value="1"/>
</dbReference>
<dbReference type="SUPFAM" id="SSF53850">
    <property type="entry name" value="Periplasmic binding protein-like II"/>
    <property type="match status" value="1"/>
</dbReference>
<dbReference type="SUPFAM" id="SSF46785">
    <property type="entry name" value="Winged helix' DNA-binding domain"/>
    <property type="match status" value="1"/>
</dbReference>
<evidence type="ECO:0000259" key="5">
    <source>
        <dbReference type="PROSITE" id="PS50931"/>
    </source>
</evidence>
<dbReference type="PRINTS" id="PR00039">
    <property type="entry name" value="HTHLYSR"/>
</dbReference>
<dbReference type="KEGG" id="dac:Daci_2950"/>
<dbReference type="Gene3D" id="1.10.10.10">
    <property type="entry name" value="Winged helix-like DNA-binding domain superfamily/Winged helix DNA-binding domain"/>
    <property type="match status" value="1"/>
</dbReference>
<accession>A9BZI8</accession>
<dbReference type="InterPro" id="IPR058163">
    <property type="entry name" value="LysR-type_TF_proteobact-type"/>
</dbReference>
<dbReference type="Gene3D" id="3.40.190.290">
    <property type="match status" value="1"/>
</dbReference>
<gene>
    <name evidence="6" type="ordered locus">Daci_2950</name>
</gene>
<dbReference type="Proteomes" id="UP000000784">
    <property type="component" value="Chromosome"/>
</dbReference>
<evidence type="ECO:0000256" key="3">
    <source>
        <dbReference type="ARBA" id="ARBA00023125"/>
    </source>
</evidence>
<dbReference type="EMBL" id="CP000884">
    <property type="protein sequence ID" value="ABX35588.1"/>
    <property type="molecule type" value="Genomic_DNA"/>
</dbReference>
<dbReference type="PANTHER" id="PTHR30537:SF5">
    <property type="entry name" value="HTH-TYPE TRANSCRIPTIONAL ACTIVATOR TTDR-RELATED"/>
    <property type="match status" value="1"/>
</dbReference>
<dbReference type="InterPro" id="IPR000847">
    <property type="entry name" value="LysR_HTH_N"/>
</dbReference>
<dbReference type="InterPro" id="IPR036390">
    <property type="entry name" value="WH_DNA-bd_sf"/>
</dbReference>
<dbReference type="PANTHER" id="PTHR30537">
    <property type="entry name" value="HTH-TYPE TRANSCRIPTIONAL REGULATOR"/>
    <property type="match status" value="1"/>
</dbReference>
<dbReference type="Pfam" id="PF00126">
    <property type="entry name" value="HTH_1"/>
    <property type="match status" value="1"/>
</dbReference>
<dbReference type="CDD" id="cd08422">
    <property type="entry name" value="PBP2_CrgA_like"/>
    <property type="match status" value="1"/>
</dbReference>
<comment type="similarity">
    <text evidence="1">Belongs to the LysR transcriptional regulatory family.</text>
</comment>
<evidence type="ECO:0000256" key="1">
    <source>
        <dbReference type="ARBA" id="ARBA00009437"/>
    </source>
</evidence>
<dbReference type="eggNOG" id="COG0583">
    <property type="taxonomic scope" value="Bacteria"/>
</dbReference>